<comment type="caution">
    <text evidence="1">The sequence shown here is derived from an EMBL/GenBank/DDBJ whole genome shotgun (WGS) entry which is preliminary data.</text>
</comment>
<dbReference type="Gene3D" id="2.10.10.20">
    <property type="entry name" value="Carbohydrate-binding module superfamily 5/12"/>
    <property type="match status" value="1"/>
</dbReference>
<evidence type="ECO:0000313" key="2">
    <source>
        <dbReference type="Proteomes" id="UP000626844"/>
    </source>
</evidence>
<accession>A0A926NE99</accession>
<keyword evidence="2" id="KW-1185">Reference proteome</keyword>
<evidence type="ECO:0008006" key="3">
    <source>
        <dbReference type="Google" id="ProtNLM"/>
    </source>
</evidence>
<proteinExistence type="predicted"/>
<reference evidence="1" key="1">
    <citation type="submission" date="2020-09" db="EMBL/GenBank/DDBJ databases">
        <title>A novel bacterium of genus Bacillus, isolated from South China Sea.</title>
        <authorList>
            <person name="Huang H."/>
            <person name="Mo K."/>
            <person name="Hu Y."/>
        </authorList>
    </citation>
    <scope>NUCLEOTIDE SEQUENCE</scope>
    <source>
        <strain evidence="1">IB182487</strain>
    </source>
</reference>
<sequence length="880" mass="97157">MWSKKFDRIDLDFTNKINGYVPQYDSDEDRLVLKPLPNGTGSGATNLDGLTDVDISSVTPEDGEVLTFESGVWKPKLASVNGSNAYVIELNRWGITQGIPEKPYVSDDYYMADDNITGINNALKYASDNGYSEVIFPKGEYAICFPQSIRTQPNMVINFSASKLKVIYDSDNRSPLDTRPVDSLVCEFGGTSILCTTPNTHIVNLRLIGDREDRSWINLADERRLENTIGIKLGGGSDKSSVKYCNVSHYMADAIFVSFDPYQGMPGIGQMEFGEIDTTGTLVTSADTKMIRTVNFISIPQGVESFAMIGLGYAPSTSIPSGLYNAYFYNEDGAFVYKQSNIRTRDKVVVPNGASKFKLSWIGDGTLDQGLLPNNPAYWAILIKHGISSDVLIEYNEIHRCHRGGIFLGANNVTIRKNHFHNTGYHGNTDIDGLPTFTDFTRYSITTEDHIGHNCKILDNVFENTRMAVAMRGEYNDISGNEFKNCTYSVVLYSQRHVTINKNVSYYAEMHCYEYDNHHRNWIITDNIFNYSTLSLPGTGTASTISNNAFANNSQAVIDIHVLNFSNNSFNNSFINIQNNDTVISNCAFTNGAHVDLYNMQQVYDKIIGCTFVNSYVLGQSSTELIVKKSFFKDSTIRFAVGNMSFRLENCEVRNTTNSIMSHPTYAGLGRMGHTLELVKCSISLGRNAIINANDWGTLRILDCNINFDITSDFTTGLVTTNNVTELLEIINSTITTSNAQVSQNVNTTKEIIVSGSDLINFSLTTPSVQIQSDLMNSIPIGGKYNVAQQVLNATPSSGSNLGWICIVEGYANDNAWTQTKAYAVGQRVHANGNVYQCKVAGTSSTVTPSHTSGEAVDGTITWVYLGNKAVFKSFGLISE</sequence>
<dbReference type="SUPFAM" id="SSF51126">
    <property type="entry name" value="Pectin lyase-like"/>
    <property type="match status" value="1"/>
</dbReference>
<protein>
    <recommendedName>
        <fullName evidence="3">Right handed beta helix domain-containing protein</fullName>
    </recommendedName>
</protein>
<dbReference type="Proteomes" id="UP000626844">
    <property type="component" value="Unassembled WGS sequence"/>
</dbReference>
<dbReference type="InterPro" id="IPR006626">
    <property type="entry name" value="PbH1"/>
</dbReference>
<dbReference type="RefSeq" id="WP_191155675.1">
    <property type="nucleotide sequence ID" value="NZ_JACXAI010000002.1"/>
</dbReference>
<dbReference type="SMART" id="SM00710">
    <property type="entry name" value="PbH1"/>
    <property type="match status" value="7"/>
</dbReference>
<dbReference type="EMBL" id="JACXAI010000002">
    <property type="protein sequence ID" value="MBD1379245.1"/>
    <property type="molecule type" value="Genomic_DNA"/>
</dbReference>
<evidence type="ECO:0000313" key="1">
    <source>
        <dbReference type="EMBL" id="MBD1379245.1"/>
    </source>
</evidence>
<gene>
    <name evidence="1" type="ORF">IC621_03280</name>
</gene>
<dbReference type="AlphaFoldDB" id="A0A926NE99"/>
<dbReference type="Gene3D" id="2.160.20.10">
    <property type="entry name" value="Single-stranded right-handed beta-helix, Pectin lyase-like"/>
    <property type="match status" value="1"/>
</dbReference>
<dbReference type="InterPro" id="IPR011050">
    <property type="entry name" value="Pectin_lyase_fold/virulence"/>
</dbReference>
<name>A0A926NE99_9BACI</name>
<dbReference type="InterPro" id="IPR012334">
    <property type="entry name" value="Pectin_lyas_fold"/>
</dbReference>
<organism evidence="1 2">
    <name type="scientific">Metabacillus arenae</name>
    <dbReference type="NCBI Taxonomy" id="2771434"/>
    <lineage>
        <taxon>Bacteria</taxon>
        <taxon>Bacillati</taxon>
        <taxon>Bacillota</taxon>
        <taxon>Bacilli</taxon>
        <taxon>Bacillales</taxon>
        <taxon>Bacillaceae</taxon>
        <taxon>Metabacillus</taxon>
    </lineage>
</organism>